<feature type="signal peptide" evidence="1">
    <location>
        <begin position="1"/>
        <end position="26"/>
    </location>
</feature>
<sequence>MNLKNLGARFALVVSCGLMTATAANAQFWQCAPYAREISGIQIHGNANTWWGKAAGRYERGNTPKVGAVLSFRSTNRMRVGHVAMVSQIVSDREVLLTHANWSRRGGVERNVRAIDVSDAGDWSLVKVWYAPQGGLGTSNYPTNGFIYGDRLDGGEPMMVDNADDEADETRLANLAIASAAAVPVRGAVTVGESTVGN</sequence>
<comment type="caution">
    <text evidence="3">The sequence shown here is derived from an EMBL/GenBank/DDBJ whole genome shotgun (WGS) entry which is preliminary data.</text>
</comment>
<reference evidence="3 4" key="1">
    <citation type="submission" date="2017-03" db="EMBL/GenBank/DDBJ databases">
        <title>Genome sequence of Sphingomonas dokdonensis DSM 21029.</title>
        <authorList>
            <person name="Poehlein A."/>
            <person name="Wuebbeler J.H."/>
            <person name="Steinbuechel A."/>
            <person name="Daniel R."/>
        </authorList>
    </citation>
    <scope>NUCLEOTIDE SEQUENCE [LARGE SCALE GENOMIC DNA]</scope>
    <source>
        <strain evidence="3 4">DSM 21029</strain>
    </source>
</reference>
<feature type="domain" description="Peptidase C51" evidence="2">
    <location>
        <begin position="6"/>
        <end position="127"/>
    </location>
</feature>
<feature type="chain" id="PRO_5012580114" evidence="1">
    <location>
        <begin position="27"/>
        <end position="198"/>
    </location>
</feature>
<accession>A0A245ZUC5</accession>
<name>A0A245ZUC5_9SPHN</name>
<keyword evidence="1" id="KW-0732">Signal</keyword>
<dbReference type="Proteomes" id="UP000197290">
    <property type="component" value="Unassembled WGS sequence"/>
</dbReference>
<dbReference type="InterPro" id="IPR007921">
    <property type="entry name" value="CHAP_dom"/>
</dbReference>
<dbReference type="PROSITE" id="PS50911">
    <property type="entry name" value="CHAP"/>
    <property type="match status" value="1"/>
</dbReference>
<dbReference type="SUPFAM" id="SSF54001">
    <property type="entry name" value="Cysteine proteinases"/>
    <property type="match status" value="1"/>
</dbReference>
<organism evidence="3 4">
    <name type="scientific">Sphingomonas dokdonensis</name>
    <dbReference type="NCBI Taxonomy" id="344880"/>
    <lineage>
        <taxon>Bacteria</taxon>
        <taxon>Pseudomonadati</taxon>
        <taxon>Pseudomonadota</taxon>
        <taxon>Alphaproteobacteria</taxon>
        <taxon>Sphingomonadales</taxon>
        <taxon>Sphingomonadaceae</taxon>
        <taxon>Sphingomonas</taxon>
    </lineage>
</organism>
<evidence type="ECO:0000313" key="3">
    <source>
        <dbReference type="EMBL" id="OWK33345.1"/>
    </source>
</evidence>
<protein>
    <submittedName>
        <fullName evidence="3">CHAP domain protein</fullName>
    </submittedName>
</protein>
<dbReference type="Gene3D" id="3.90.1720.10">
    <property type="entry name" value="endopeptidase domain like (from Nostoc punctiforme)"/>
    <property type="match status" value="1"/>
</dbReference>
<dbReference type="Pfam" id="PF05257">
    <property type="entry name" value="CHAP"/>
    <property type="match status" value="1"/>
</dbReference>
<evidence type="ECO:0000256" key="1">
    <source>
        <dbReference type="SAM" id="SignalP"/>
    </source>
</evidence>
<evidence type="ECO:0000313" key="4">
    <source>
        <dbReference type="Proteomes" id="UP000197290"/>
    </source>
</evidence>
<gene>
    <name evidence="3" type="ORF">SPDO_02210</name>
</gene>
<proteinExistence type="predicted"/>
<dbReference type="EMBL" id="NBBI01000001">
    <property type="protein sequence ID" value="OWK33345.1"/>
    <property type="molecule type" value="Genomic_DNA"/>
</dbReference>
<keyword evidence="4" id="KW-1185">Reference proteome</keyword>
<dbReference type="AlphaFoldDB" id="A0A245ZUC5"/>
<dbReference type="OrthoDB" id="7279151at2"/>
<dbReference type="InterPro" id="IPR038765">
    <property type="entry name" value="Papain-like_cys_pep_sf"/>
</dbReference>
<evidence type="ECO:0000259" key="2">
    <source>
        <dbReference type="PROSITE" id="PS50911"/>
    </source>
</evidence>